<evidence type="ECO:0000256" key="1">
    <source>
        <dbReference type="SAM" id="MobiDB-lite"/>
    </source>
</evidence>
<evidence type="ECO:0000313" key="2">
    <source>
        <dbReference type="EMBL" id="CAL4961843.1"/>
    </source>
</evidence>
<organism evidence="2 3">
    <name type="scientific">Urochloa decumbens</name>
    <dbReference type="NCBI Taxonomy" id="240449"/>
    <lineage>
        <taxon>Eukaryota</taxon>
        <taxon>Viridiplantae</taxon>
        <taxon>Streptophyta</taxon>
        <taxon>Embryophyta</taxon>
        <taxon>Tracheophyta</taxon>
        <taxon>Spermatophyta</taxon>
        <taxon>Magnoliopsida</taxon>
        <taxon>Liliopsida</taxon>
        <taxon>Poales</taxon>
        <taxon>Poaceae</taxon>
        <taxon>PACMAD clade</taxon>
        <taxon>Panicoideae</taxon>
        <taxon>Panicodae</taxon>
        <taxon>Paniceae</taxon>
        <taxon>Melinidinae</taxon>
        <taxon>Urochloa</taxon>
    </lineage>
</organism>
<reference evidence="2" key="1">
    <citation type="submission" date="2024-10" db="EMBL/GenBank/DDBJ databases">
        <authorList>
            <person name="Ryan C."/>
        </authorList>
    </citation>
    <scope>NUCLEOTIDE SEQUENCE [LARGE SCALE GENOMIC DNA]</scope>
</reference>
<dbReference type="AlphaFoldDB" id="A0ABC8ZHM8"/>
<keyword evidence="3" id="KW-1185">Reference proteome</keyword>
<dbReference type="EMBL" id="OZ075129">
    <property type="protein sequence ID" value="CAL4961843.1"/>
    <property type="molecule type" value="Genomic_DNA"/>
</dbReference>
<protein>
    <submittedName>
        <fullName evidence="2">Uncharacterized protein</fullName>
    </submittedName>
</protein>
<name>A0ABC8ZHM8_9POAL</name>
<gene>
    <name evidence="2" type="ORF">URODEC1_LOCUS45268</name>
</gene>
<feature type="region of interest" description="Disordered" evidence="1">
    <location>
        <begin position="241"/>
        <end position="260"/>
    </location>
</feature>
<proteinExistence type="predicted"/>
<evidence type="ECO:0000313" key="3">
    <source>
        <dbReference type="Proteomes" id="UP001497457"/>
    </source>
</evidence>
<sequence>METSLLRATAALLPSARARRLGSGRLPLAALPGHDAVVLAGRRVGTGRGGVLTAALKLKGGTVRVKAAGSESGPESGDQASAVPQNAVIARLEEHRRVYGALLLFDDERPEYLTQNQKEYQRTLSKIGYLSYNLVTNVAVHLDLQTDSPHFWRLVDVGCIFSGVSKTDLYSRVSITLLKALDDLCRIVSAECKISLSSEVPEADSAMPSGSIDLTDGEMVAMVAAFYERVKADVECMLEASTRSPPSTAGGGDAHSAPVA</sequence>
<dbReference type="Proteomes" id="UP001497457">
    <property type="component" value="Chromosome 19rd"/>
</dbReference>
<accession>A0ABC8ZHM8</accession>